<accession>A0A8H4B0R3</accession>
<keyword evidence="11" id="KW-1185">Reference proteome</keyword>
<dbReference type="GO" id="GO:0005254">
    <property type="term" value="F:chloride channel activity"/>
    <property type="evidence" value="ECO:0007669"/>
    <property type="project" value="InterPro"/>
</dbReference>
<evidence type="ECO:0000256" key="4">
    <source>
        <dbReference type="ARBA" id="ARBA00022692"/>
    </source>
</evidence>
<dbReference type="PANTHER" id="PTHR33281">
    <property type="entry name" value="UPF0187 PROTEIN YNEE"/>
    <property type="match status" value="1"/>
</dbReference>
<name>A0A8H4B0R3_GIGMA</name>
<dbReference type="InterPro" id="IPR044669">
    <property type="entry name" value="YneE/VCCN1/2-like"/>
</dbReference>
<evidence type="ECO:0000256" key="2">
    <source>
        <dbReference type="ARBA" id="ARBA00022448"/>
    </source>
</evidence>
<feature type="compositionally biased region" description="Polar residues" evidence="8">
    <location>
        <begin position="197"/>
        <end position="208"/>
    </location>
</feature>
<evidence type="ECO:0000256" key="3">
    <source>
        <dbReference type="ARBA" id="ARBA00022475"/>
    </source>
</evidence>
<feature type="region of interest" description="Disordered" evidence="8">
    <location>
        <begin position="197"/>
        <end position="225"/>
    </location>
</feature>
<evidence type="ECO:0000256" key="5">
    <source>
        <dbReference type="ARBA" id="ARBA00022989"/>
    </source>
</evidence>
<dbReference type="EMBL" id="WTPW01000078">
    <property type="protein sequence ID" value="KAF0551164.1"/>
    <property type="molecule type" value="Genomic_DNA"/>
</dbReference>
<keyword evidence="2" id="KW-0813">Transport</keyword>
<dbReference type="OrthoDB" id="1368at2759"/>
<evidence type="ECO:0000256" key="1">
    <source>
        <dbReference type="ARBA" id="ARBA00004651"/>
    </source>
</evidence>
<dbReference type="PANTHER" id="PTHR33281:SF19">
    <property type="entry name" value="VOLTAGE-DEPENDENT ANION CHANNEL-FORMING PROTEIN YNEE"/>
    <property type="match status" value="1"/>
</dbReference>
<reference evidence="10 11" key="1">
    <citation type="journal article" date="2019" name="Environ. Microbiol.">
        <title>At the nexus of three kingdoms: the genome of the mycorrhizal fungus Gigaspora margarita provides insights into plant, endobacterial and fungal interactions.</title>
        <authorList>
            <person name="Venice F."/>
            <person name="Ghignone S."/>
            <person name="Salvioli di Fossalunga A."/>
            <person name="Amselem J."/>
            <person name="Novero M."/>
            <person name="Xianan X."/>
            <person name="Sedzielewska Toro K."/>
            <person name="Morin E."/>
            <person name="Lipzen A."/>
            <person name="Grigoriev I.V."/>
            <person name="Henrissat B."/>
            <person name="Martin F.M."/>
            <person name="Bonfante P."/>
        </authorList>
    </citation>
    <scope>NUCLEOTIDE SEQUENCE [LARGE SCALE GENOMIC DNA]</scope>
    <source>
        <strain evidence="10 11">BEG34</strain>
    </source>
</reference>
<comment type="subcellular location">
    <subcellularLocation>
        <location evidence="1">Cell membrane</location>
        <topology evidence="1">Multi-pass membrane protein</topology>
    </subcellularLocation>
</comment>
<evidence type="ECO:0000313" key="11">
    <source>
        <dbReference type="Proteomes" id="UP000439903"/>
    </source>
</evidence>
<evidence type="ECO:0000256" key="6">
    <source>
        <dbReference type="ARBA" id="ARBA00023065"/>
    </source>
</evidence>
<evidence type="ECO:0000313" key="10">
    <source>
        <dbReference type="EMBL" id="KAF0551164.1"/>
    </source>
</evidence>
<gene>
    <name evidence="10" type="ORF">F8M41_023580</name>
</gene>
<comment type="caution">
    <text evidence="10">The sequence shown here is derived from an EMBL/GenBank/DDBJ whole genome shotgun (WGS) entry which is preliminary data.</text>
</comment>
<evidence type="ECO:0000256" key="7">
    <source>
        <dbReference type="ARBA" id="ARBA00023136"/>
    </source>
</evidence>
<keyword evidence="5 9" id="KW-1133">Transmembrane helix</keyword>
<feature type="transmembrane region" description="Helical" evidence="9">
    <location>
        <begin position="76"/>
        <end position="94"/>
    </location>
</feature>
<keyword evidence="4 9" id="KW-0812">Transmembrane</keyword>
<dbReference type="GO" id="GO:0005886">
    <property type="term" value="C:plasma membrane"/>
    <property type="evidence" value="ECO:0007669"/>
    <property type="project" value="UniProtKB-SubCell"/>
</dbReference>
<protein>
    <submittedName>
        <fullName evidence="10">UPF0187-domain-containing protein</fullName>
    </submittedName>
</protein>
<keyword evidence="6" id="KW-0406">Ion transport</keyword>
<evidence type="ECO:0000256" key="8">
    <source>
        <dbReference type="SAM" id="MobiDB-lite"/>
    </source>
</evidence>
<dbReference type="Proteomes" id="UP000439903">
    <property type="component" value="Unassembled WGS sequence"/>
</dbReference>
<keyword evidence="3" id="KW-1003">Cell membrane</keyword>
<sequence>MQAKIHDIFFDSKMAASKSLTSRLVQLTRKPGYGWPDIFHWKYSVFITIIPVVASSTIFSTIISILYMVYGIDLTLPDNLIGTVSVVVGLLLAFRTNHAYDRYYEGRKLFSSMCNNVRNATRAVWVAVKEKSKRDHEEKEDCIKLLLAFVIATKHHLRLEFGTKWSDLEDLLPSGLQLTKFDGNADQNAYDITNTVSNEPEITSASQDTQDEHEQTNETTSLLRKRSGLPSVYSALRSLTNAERSPTYFDGNPINEVDASMSLPLEIIFHLGIYLDRMAKENKIDNNDLFPIAAILNSLIEILGSLERIGNTPIPLSYKIHLKQAVTLYVWALPFTLIKNLGWVTIPAMAVISYILFGVEAIGSEIENPFGYDNNDLPLDDYCKDLSAEIKYLYRHITASVS</sequence>
<organism evidence="10 11">
    <name type="scientific">Gigaspora margarita</name>
    <dbReference type="NCBI Taxonomy" id="4874"/>
    <lineage>
        <taxon>Eukaryota</taxon>
        <taxon>Fungi</taxon>
        <taxon>Fungi incertae sedis</taxon>
        <taxon>Mucoromycota</taxon>
        <taxon>Glomeromycotina</taxon>
        <taxon>Glomeromycetes</taxon>
        <taxon>Diversisporales</taxon>
        <taxon>Gigasporaceae</taxon>
        <taxon>Gigaspora</taxon>
    </lineage>
</organism>
<proteinExistence type="predicted"/>
<dbReference type="Pfam" id="PF25539">
    <property type="entry name" value="Bestrophin_2"/>
    <property type="match status" value="2"/>
</dbReference>
<keyword evidence="7 9" id="KW-0472">Membrane</keyword>
<feature type="transmembrane region" description="Helical" evidence="9">
    <location>
        <begin position="45"/>
        <end position="70"/>
    </location>
</feature>
<evidence type="ECO:0000256" key="9">
    <source>
        <dbReference type="SAM" id="Phobius"/>
    </source>
</evidence>
<dbReference type="AlphaFoldDB" id="A0A8H4B0R3"/>